<organism evidence="2 3">
    <name type="scientific">Albidovulum salinarum</name>
    <dbReference type="NCBI Taxonomy" id="2984153"/>
    <lineage>
        <taxon>Bacteria</taxon>
        <taxon>Pseudomonadati</taxon>
        <taxon>Pseudomonadota</taxon>
        <taxon>Alphaproteobacteria</taxon>
        <taxon>Rhodobacterales</taxon>
        <taxon>Paracoccaceae</taxon>
        <taxon>Albidovulum</taxon>
    </lineage>
</organism>
<protein>
    <recommendedName>
        <fullName evidence="4">Core-binding (CB) domain-containing protein</fullName>
    </recommendedName>
</protein>
<proteinExistence type="predicted"/>
<name>A0ABT2WZD8_9RHOB</name>
<evidence type="ECO:0000256" key="1">
    <source>
        <dbReference type="ARBA" id="ARBA00023125"/>
    </source>
</evidence>
<dbReference type="Gene3D" id="1.10.150.130">
    <property type="match status" value="1"/>
</dbReference>
<reference evidence="2 3" key="1">
    <citation type="submission" date="2022-10" db="EMBL/GenBank/DDBJ databases">
        <title>Defluviimonas sp. nov., isolated from ocean surface sediments.</title>
        <authorList>
            <person name="He W."/>
            <person name="Wang L."/>
            <person name="Zhang D.-F."/>
        </authorList>
    </citation>
    <scope>NUCLEOTIDE SEQUENCE [LARGE SCALE GENOMIC DNA]</scope>
    <source>
        <strain evidence="2 3">WL0024</strain>
    </source>
</reference>
<dbReference type="SUPFAM" id="SSF56349">
    <property type="entry name" value="DNA breaking-rejoining enzymes"/>
    <property type="match status" value="1"/>
</dbReference>
<keyword evidence="1" id="KW-0238">DNA-binding</keyword>
<dbReference type="Proteomes" id="UP001209535">
    <property type="component" value="Unassembled WGS sequence"/>
</dbReference>
<keyword evidence="3" id="KW-1185">Reference proteome</keyword>
<comment type="caution">
    <text evidence="2">The sequence shown here is derived from an EMBL/GenBank/DDBJ whole genome shotgun (WGS) entry which is preliminary data.</text>
</comment>
<dbReference type="EMBL" id="JAOVQO010000002">
    <property type="protein sequence ID" value="MCU9846785.1"/>
    <property type="molecule type" value="Genomic_DNA"/>
</dbReference>
<evidence type="ECO:0000313" key="2">
    <source>
        <dbReference type="EMBL" id="MCU9846785.1"/>
    </source>
</evidence>
<sequence length="209" mass="23242">MGTIIERRRKDGTASYRAQIVIKQGSKIVHQESSSFDRRTTAASWLKKREKELKAPGGLAAAKVRTGTIGEIGRRYVSEKRDGIGKTKAQVLRSIERDFSISDIRSDELCSEDIATFARTLSEGRAPSTVQNYLSHLSAALDLAGPAWGYDIDRNAVGDGVKASRQLGIAGKSNQRDRRPTLDELDALLQHFIDPIRYRESYSRKGEPH</sequence>
<evidence type="ECO:0008006" key="4">
    <source>
        <dbReference type="Google" id="ProtNLM"/>
    </source>
</evidence>
<evidence type="ECO:0000313" key="3">
    <source>
        <dbReference type="Proteomes" id="UP001209535"/>
    </source>
</evidence>
<dbReference type="InterPro" id="IPR010998">
    <property type="entry name" value="Integrase_recombinase_N"/>
</dbReference>
<dbReference type="InterPro" id="IPR011010">
    <property type="entry name" value="DNA_brk_join_enz"/>
</dbReference>
<dbReference type="RefSeq" id="WP_263332748.1">
    <property type="nucleotide sequence ID" value="NZ_JAOVQO010000002.1"/>
</dbReference>
<gene>
    <name evidence="2" type="ORF">OEZ60_02100</name>
</gene>
<accession>A0ABT2WZD8</accession>